<evidence type="ECO:0000256" key="4">
    <source>
        <dbReference type="ARBA" id="ARBA00022553"/>
    </source>
</evidence>
<dbReference type="EMBL" id="CP047423">
    <property type="protein sequence ID" value="QPD04182.1"/>
    <property type="molecule type" value="Genomic_DNA"/>
</dbReference>
<evidence type="ECO:0000256" key="1">
    <source>
        <dbReference type="ARBA" id="ARBA00022448"/>
    </source>
</evidence>
<keyword evidence="6 16" id="KW-0288">FMN</keyword>
<dbReference type="KEGG" id="nkf:Nkreftii_001956"/>
<dbReference type="InterPro" id="IPR007329">
    <property type="entry name" value="FMN-bd"/>
</dbReference>
<dbReference type="PANTHER" id="PTHR37838">
    <property type="entry name" value="NA(+)-TRANSLOCATING NADH-QUINONE REDUCTASE SUBUNIT C"/>
    <property type="match status" value="1"/>
</dbReference>
<evidence type="ECO:0000256" key="10">
    <source>
        <dbReference type="ARBA" id="ARBA00023027"/>
    </source>
</evidence>
<proteinExistence type="inferred from homology"/>
<keyword evidence="7 16" id="KW-0812">Transmembrane</keyword>
<evidence type="ECO:0000256" key="11">
    <source>
        <dbReference type="ARBA" id="ARBA00023053"/>
    </source>
</evidence>
<dbReference type="NCBIfam" id="NF003749">
    <property type="entry name" value="PRK05346.1-5"/>
    <property type="match status" value="1"/>
</dbReference>
<keyword evidence="9 16" id="KW-1133">Transmembrane helix</keyword>
<keyword evidence="8 16" id="KW-1278">Translocase</keyword>
<comment type="similarity">
    <text evidence="16 17">Belongs to the NqrC family.</text>
</comment>
<evidence type="ECO:0000256" key="12">
    <source>
        <dbReference type="ARBA" id="ARBA00023065"/>
    </source>
</evidence>
<dbReference type="EC" id="7.2.1.1" evidence="16 17"/>
<evidence type="ECO:0000256" key="8">
    <source>
        <dbReference type="ARBA" id="ARBA00022967"/>
    </source>
</evidence>
<feature type="domain" description="FMN-binding" evidence="18">
    <location>
        <begin position="154"/>
        <end position="255"/>
    </location>
</feature>
<protein>
    <recommendedName>
        <fullName evidence="16 17">Na(+)-translocating NADH-quinone reductase subunit C</fullName>
        <shortName evidence="16 17">Na(+)-NQR subunit C</shortName>
        <shortName evidence="16 17">Na(+)-translocating NQR subunit C</shortName>
        <ecNumber evidence="16 17">7.2.1.1</ecNumber>
    </recommendedName>
    <alternativeName>
        <fullName evidence="16 17">NQR complex subunit C</fullName>
    </alternativeName>
    <alternativeName>
        <fullName evidence="16 17">NQR-1 subunit C</fullName>
    </alternativeName>
</protein>
<evidence type="ECO:0000313" key="19">
    <source>
        <dbReference type="EMBL" id="QPD04182.1"/>
    </source>
</evidence>
<keyword evidence="5 16" id="KW-0285">Flavoprotein</keyword>
<name>A0A7S8FE33_9BACT</name>
<dbReference type="Proteomes" id="UP000593737">
    <property type="component" value="Chromosome"/>
</dbReference>
<accession>A0A7S8FE33</accession>
<comment type="function">
    <text evidence="16">NQR complex catalyzes the reduction of ubiquinone-1 to ubiquinol by two successive reactions, coupled with the transport of Na(+) ions from the cytoplasm to the periplasm. NqrA to NqrE are probably involved in the second step, the conversion of ubisemiquinone to ubiquinol.</text>
</comment>
<dbReference type="GO" id="GO:0016655">
    <property type="term" value="F:oxidoreductase activity, acting on NAD(P)H, quinone or similar compound as acceptor"/>
    <property type="evidence" value="ECO:0007669"/>
    <property type="project" value="UniProtKB-UniRule"/>
</dbReference>
<keyword evidence="2 16" id="KW-1003">Cell membrane</keyword>
<dbReference type="GO" id="GO:0006814">
    <property type="term" value="P:sodium ion transport"/>
    <property type="evidence" value="ECO:0007669"/>
    <property type="project" value="UniProtKB-UniRule"/>
</dbReference>
<comment type="caution">
    <text evidence="16">Lacks conserved residue(s) required for the propagation of feature annotation.</text>
</comment>
<dbReference type="HAMAP" id="MF_00427">
    <property type="entry name" value="NqrC"/>
    <property type="match status" value="1"/>
</dbReference>
<comment type="subunit">
    <text evidence="16 17">Composed of six subunits; NqrA, NqrB, NqrC, NqrD, NqrE and NqrF.</text>
</comment>
<evidence type="ECO:0000256" key="17">
    <source>
        <dbReference type="PIRNR" id="PIRNR009437"/>
    </source>
</evidence>
<keyword evidence="14 16" id="KW-0472">Membrane</keyword>
<comment type="cofactor">
    <cofactor evidence="16 17">
        <name>FMN</name>
        <dbReference type="ChEBI" id="CHEBI:58210"/>
    </cofactor>
</comment>
<evidence type="ECO:0000256" key="16">
    <source>
        <dbReference type="HAMAP-Rule" id="MF_00427"/>
    </source>
</evidence>
<reference evidence="19 20" key="1">
    <citation type="journal article" date="2020" name="ISME J.">
        <title>Enrichment and physiological characterization of a novel comammox Nitrospira indicates ammonium inhibition of complete nitrification.</title>
        <authorList>
            <person name="Sakoula D."/>
            <person name="Koch H."/>
            <person name="Frank J."/>
            <person name="Jetten M.S.M."/>
            <person name="van Kessel M.A.H.J."/>
            <person name="Lucker S."/>
        </authorList>
    </citation>
    <scope>NUCLEOTIDE SEQUENCE [LARGE SCALE GENOMIC DNA]</scope>
    <source>
        <strain evidence="19">Comreactor17</strain>
    </source>
</reference>
<keyword evidence="4 16" id="KW-0597">Phosphoprotein</keyword>
<evidence type="ECO:0000256" key="6">
    <source>
        <dbReference type="ARBA" id="ARBA00022643"/>
    </source>
</evidence>
<evidence type="ECO:0000313" key="20">
    <source>
        <dbReference type="Proteomes" id="UP000593737"/>
    </source>
</evidence>
<dbReference type="PANTHER" id="PTHR37838:SF1">
    <property type="entry name" value="NA(+)-TRANSLOCATING NADH-QUINONE REDUCTASE SUBUNIT C"/>
    <property type="match status" value="1"/>
</dbReference>
<keyword evidence="11 16" id="KW-0915">Sodium</keyword>
<dbReference type="NCBIfam" id="TIGR01938">
    <property type="entry name" value="nqrC"/>
    <property type="match status" value="1"/>
</dbReference>
<evidence type="ECO:0000256" key="13">
    <source>
        <dbReference type="ARBA" id="ARBA00023075"/>
    </source>
</evidence>
<sequence length="269" mass="29553">MSASEPDSAVSAAPVESASRTLLVTFVVCLVCSVVVAGAAVLLRPIQESNQKADLIGNVIAVSGLLEEGLTEEQALKRIDARMVELATGDEVKGVDPDTFNIVKAGKDPAISTELPRREDVAGIRREPRYLPVYRIVDDNGDLKKLILPVYGYGLWSTMYGFLALEKDLRTVQGLRFYQHAETPGLGGEIDNPKWRAQWTGKVLFDEKWKVQVEVTKVAVDSSTPDAQHQVDALAGATITSRGVENLLKFWLSDKGYGPYLSRLRHERS</sequence>
<evidence type="ECO:0000256" key="5">
    <source>
        <dbReference type="ARBA" id="ARBA00022630"/>
    </source>
</evidence>
<dbReference type="Pfam" id="PF04205">
    <property type="entry name" value="FMN_bind"/>
    <property type="match status" value="1"/>
</dbReference>
<evidence type="ECO:0000256" key="9">
    <source>
        <dbReference type="ARBA" id="ARBA00022989"/>
    </source>
</evidence>
<gene>
    <name evidence="16" type="primary">nqrC</name>
    <name evidence="19" type="ORF">Nkreftii_001956</name>
</gene>
<keyword evidence="1 16" id="KW-0813">Transport</keyword>
<organism evidence="19 20">
    <name type="scientific">Candidatus Nitrospira kreftii</name>
    <dbReference type="NCBI Taxonomy" id="2652173"/>
    <lineage>
        <taxon>Bacteria</taxon>
        <taxon>Pseudomonadati</taxon>
        <taxon>Nitrospirota</taxon>
        <taxon>Nitrospiria</taxon>
        <taxon>Nitrospirales</taxon>
        <taxon>Nitrospiraceae</taxon>
        <taxon>Nitrospira</taxon>
    </lineage>
</organism>
<keyword evidence="10 16" id="KW-0520">NAD</keyword>
<evidence type="ECO:0000256" key="7">
    <source>
        <dbReference type="ARBA" id="ARBA00022692"/>
    </source>
</evidence>
<keyword evidence="13 16" id="KW-0830">Ubiquinone</keyword>
<dbReference type="InterPro" id="IPR010204">
    <property type="entry name" value="NqrC"/>
</dbReference>
<feature type="transmembrane region" description="Helical" evidence="16">
    <location>
        <begin position="22"/>
        <end position="43"/>
    </location>
</feature>
<comment type="catalytic activity">
    <reaction evidence="16 17">
        <text>a ubiquinone + n Na(+)(in) + NADH + H(+) = a ubiquinol + n Na(+)(out) + NAD(+)</text>
        <dbReference type="Rhea" id="RHEA:47748"/>
        <dbReference type="Rhea" id="RHEA-COMP:9565"/>
        <dbReference type="Rhea" id="RHEA-COMP:9566"/>
        <dbReference type="ChEBI" id="CHEBI:15378"/>
        <dbReference type="ChEBI" id="CHEBI:16389"/>
        <dbReference type="ChEBI" id="CHEBI:17976"/>
        <dbReference type="ChEBI" id="CHEBI:29101"/>
        <dbReference type="ChEBI" id="CHEBI:57540"/>
        <dbReference type="ChEBI" id="CHEBI:57945"/>
        <dbReference type="EC" id="7.2.1.1"/>
    </reaction>
</comment>
<feature type="modified residue" description="FMN phosphoryl threonine" evidence="16">
    <location>
        <position position="238"/>
    </location>
</feature>
<keyword evidence="3" id="KW-0997">Cell inner membrane</keyword>
<keyword evidence="15 16" id="KW-0739">Sodium transport</keyword>
<dbReference type="GO" id="GO:0010181">
    <property type="term" value="F:FMN binding"/>
    <property type="evidence" value="ECO:0007669"/>
    <property type="project" value="UniProtKB-UniRule"/>
</dbReference>
<evidence type="ECO:0000256" key="3">
    <source>
        <dbReference type="ARBA" id="ARBA00022519"/>
    </source>
</evidence>
<dbReference type="SMART" id="SM00900">
    <property type="entry name" value="FMN_bind"/>
    <property type="match status" value="1"/>
</dbReference>
<keyword evidence="12 16" id="KW-0406">Ion transport</keyword>
<evidence type="ECO:0000259" key="18">
    <source>
        <dbReference type="SMART" id="SM00900"/>
    </source>
</evidence>
<dbReference type="PIRSF" id="PIRSF009437">
    <property type="entry name" value="NQR-1_subunit_C"/>
    <property type="match status" value="1"/>
</dbReference>
<evidence type="ECO:0000256" key="2">
    <source>
        <dbReference type="ARBA" id="ARBA00022475"/>
    </source>
</evidence>
<evidence type="ECO:0000256" key="14">
    <source>
        <dbReference type="ARBA" id="ARBA00023136"/>
    </source>
</evidence>
<comment type="subcellular location">
    <subcellularLocation>
        <location evidence="16">Cell membrane</location>
        <topology evidence="16">Single-pass membrane protein</topology>
    </subcellularLocation>
</comment>
<dbReference type="GO" id="GO:0005886">
    <property type="term" value="C:plasma membrane"/>
    <property type="evidence" value="ECO:0007669"/>
    <property type="project" value="UniProtKB-SubCell"/>
</dbReference>
<evidence type="ECO:0000256" key="15">
    <source>
        <dbReference type="ARBA" id="ARBA00023201"/>
    </source>
</evidence>
<dbReference type="AlphaFoldDB" id="A0A7S8FE33"/>